<keyword evidence="1" id="KW-0456">Lyase</keyword>
<organism evidence="1">
    <name type="scientific">bioreactor metagenome</name>
    <dbReference type="NCBI Taxonomy" id="1076179"/>
    <lineage>
        <taxon>unclassified sequences</taxon>
        <taxon>metagenomes</taxon>
        <taxon>ecological metagenomes</taxon>
    </lineage>
</organism>
<dbReference type="Pfam" id="PF00701">
    <property type="entry name" value="DHDPS"/>
    <property type="match status" value="1"/>
</dbReference>
<dbReference type="EC" id="4.1.3.3" evidence="1"/>
<dbReference type="GO" id="GO:0019262">
    <property type="term" value="P:N-acetylneuraminate catabolic process"/>
    <property type="evidence" value="ECO:0007669"/>
    <property type="project" value="TreeGrafter"/>
</dbReference>
<sequence>MKTMRLDKIVGVIPALLTCFDEHQAFDEKRQRQLVRFLLSQKVDGLYLTGSTGETFLMDGQERQKVVEVVADEVGGKIPLMVHVGDIGTKKSIELAKHAYQAGAAAISSVPPFYWKFSSDEIVRYYAELSESVPIPMIVYNVALAATVDFSTIKRLAALPQVEGIKYTASTHHEILRIKEEIGSSFKVYSGSDEMALSGLSYGSDGLIGSFYNVIPELFTGLYAAFARGDWEEAKRLQTQADAIIFTVLKYPMHASMKRMLSWMGLDAGYARSPFSSLSSAEEAALKVELAQIKARYGIEGVHVLKNL</sequence>
<dbReference type="PIRSF" id="PIRSF001365">
    <property type="entry name" value="DHDPS"/>
    <property type="match status" value="1"/>
</dbReference>
<proteinExistence type="predicted"/>
<dbReference type="Gene3D" id="3.20.20.70">
    <property type="entry name" value="Aldolase class I"/>
    <property type="match status" value="1"/>
</dbReference>
<protein>
    <submittedName>
        <fullName evidence="1">N-acetylneuraminate lyase</fullName>
        <ecNumber evidence="1">4.1.3.3</ecNumber>
    </submittedName>
</protein>
<name>A0A644ZA82_9ZZZZ</name>
<dbReference type="GO" id="GO:0005829">
    <property type="term" value="C:cytosol"/>
    <property type="evidence" value="ECO:0007669"/>
    <property type="project" value="TreeGrafter"/>
</dbReference>
<dbReference type="EMBL" id="VSSQ01008067">
    <property type="protein sequence ID" value="MPM37796.1"/>
    <property type="molecule type" value="Genomic_DNA"/>
</dbReference>
<dbReference type="PANTHER" id="PTHR42849">
    <property type="entry name" value="N-ACETYLNEURAMINATE LYASE"/>
    <property type="match status" value="1"/>
</dbReference>
<accession>A0A644ZA82</accession>
<dbReference type="InterPro" id="IPR002220">
    <property type="entry name" value="DapA-like"/>
</dbReference>
<comment type="caution">
    <text evidence="1">The sequence shown here is derived from an EMBL/GenBank/DDBJ whole genome shotgun (WGS) entry which is preliminary data.</text>
</comment>
<dbReference type="CDD" id="cd00408">
    <property type="entry name" value="DHDPS-like"/>
    <property type="match status" value="1"/>
</dbReference>
<evidence type="ECO:0000313" key="1">
    <source>
        <dbReference type="EMBL" id="MPM37796.1"/>
    </source>
</evidence>
<dbReference type="PRINTS" id="PR00146">
    <property type="entry name" value="DHPICSNTHASE"/>
</dbReference>
<gene>
    <name evidence="1" type="primary">nanA_8</name>
    <name evidence="1" type="ORF">SDC9_84415</name>
</gene>
<dbReference type="SUPFAM" id="SSF51569">
    <property type="entry name" value="Aldolase"/>
    <property type="match status" value="1"/>
</dbReference>
<dbReference type="GO" id="GO:0008747">
    <property type="term" value="F:N-acetylneuraminate lyase activity"/>
    <property type="evidence" value="ECO:0007669"/>
    <property type="project" value="UniProtKB-EC"/>
</dbReference>
<reference evidence="1" key="1">
    <citation type="submission" date="2019-08" db="EMBL/GenBank/DDBJ databases">
        <authorList>
            <person name="Kucharzyk K."/>
            <person name="Murdoch R.W."/>
            <person name="Higgins S."/>
            <person name="Loffler F."/>
        </authorList>
    </citation>
    <scope>NUCLEOTIDE SEQUENCE</scope>
</reference>
<dbReference type="AlphaFoldDB" id="A0A644ZA82"/>
<dbReference type="InterPro" id="IPR013785">
    <property type="entry name" value="Aldolase_TIM"/>
</dbReference>
<dbReference type="SMART" id="SM01130">
    <property type="entry name" value="DHDPS"/>
    <property type="match status" value="1"/>
</dbReference>
<dbReference type="PANTHER" id="PTHR42849:SF1">
    <property type="entry name" value="N-ACETYLNEURAMINATE LYASE"/>
    <property type="match status" value="1"/>
</dbReference>